<feature type="compositionally biased region" description="Pro residues" evidence="1">
    <location>
        <begin position="17"/>
        <end position="26"/>
    </location>
</feature>
<reference evidence="2 3" key="1">
    <citation type="journal article" date="2023" name="Sci. Data">
        <title>Genome assembly of the Korean intertidal mud-creeper Batillaria attramentaria.</title>
        <authorList>
            <person name="Patra A.K."/>
            <person name="Ho P.T."/>
            <person name="Jun S."/>
            <person name="Lee S.J."/>
            <person name="Kim Y."/>
            <person name="Won Y.J."/>
        </authorList>
    </citation>
    <scope>NUCLEOTIDE SEQUENCE [LARGE SCALE GENOMIC DNA]</scope>
    <source>
        <strain evidence="2">Wonlab-2016</strain>
    </source>
</reference>
<accession>A0ABD0LLQ0</accession>
<evidence type="ECO:0000313" key="3">
    <source>
        <dbReference type="Proteomes" id="UP001519460"/>
    </source>
</evidence>
<feature type="non-terminal residue" evidence="2">
    <location>
        <position position="146"/>
    </location>
</feature>
<evidence type="ECO:0000313" key="2">
    <source>
        <dbReference type="EMBL" id="KAK7500507.1"/>
    </source>
</evidence>
<organism evidence="2 3">
    <name type="scientific">Batillaria attramentaria</name>
    <dbReference type="NCBI Taxonomy" id="370345"/>
    <lineage>
        <taxon>Eukaryota</taxon>
        <taxon>Metazoa</taxon>
        <taxon>Spiralia</taxon>
        <taxon>Lophotrochozoa</taxon>
        <taxon>Mollusca</taxon>
        <taxon>Gastropoda</taxon>
        <taxon>Caenogastropoda</taxon>
        <taxon>Sorbeoconcha</taxon>
        <taxon>Cerithioidea</taxon>
        <taxon>Batillariidae</taxon>
        <taxon>Batillaria</taxon>
    </lineage>
</organism>
<dbReference type="Proteomes" id="UP001519460">
    <property type="component" value="Unassembled WGS sequence"/>
</dbReference>
<sequence>MLATLSSVEHNIAFSHPRPPPLPPHHPTLKRQPSSSVTNTTTPDTYIRMYSYRERSNTQPNIPRIGEMKTDNTIPRGRNGNRSSRSSEHMYPATLVGGETSQKTRVIGIVNTRQGSGNFTGLSAPPQQCTGCAVGAMAFIALFLIT</sequence>
<gene>
    <name evidence="2" type="ORF">BaRGS_00008414</name>
</gene>
<protein>
    <submittedName>
        <fullName evidence="2">Uncharacterized protein</fullName>
    </submittedName>
</protein>
<evidence type="ECO:0000256" key="1">
    <source>
        <dbReference type="SAM" id="MobiDB-lite"/>
    </source>
</evidence>
<comment type="caution">
    <text evidence="2">The sequence shown here is derived from an EMBL/GenBank/DDBJ whole genome shotgun (WGS) entry which is preliminary data.</text>
</comment>
<feature type="compositionally biased region" description="Polar residues" evidence="1">
    <location>
        <begin position="31"/>
        <end position="44"/>
    </location>
</feature>
<dbReference type="EMBL" id="JACVVK020000037">
    <property type="protein sequence ID" value="KAK7500507.1"/>
    <property type="molecule type" value="Genomic_DNA"/>
</dbReference>
<dbReference type="AlphaFoldDB" id="A0ABD0LLQ0"/>
<name>A0ABD0LLQ0_9CAEN</name>
<feature type="region of interest" description="Disordered" evidence="1">
    <location>
        <begin position="12"/>
        <end position="88"/>
    </location>
</feature>
<keyword evidence="3" id="KW-1185">Reference proteome</keyword>
<proteinExistence type="predicted"/>